<comment type="caution">
    <text evidence="3">The sequence shown here is derived from an EMBL/GenBank/DDBJ whole genome shotgun (WGS) entry which is preliminary data.</text>
</comment>
<name>A0A0F8ZK00_9ZZZZ</name>
<feature type="domain" description="HTH cro/C1-type" evidence="2">
    <location>
        <begin position="21"/>
        <end position="68"/>
    </location>
</feature>
<dbReference type="PANTHER" id="PTHR36924:SF1">
    <property type="entry name" value="ANTITOXIN HIGA-1"/>
    <property type="match status" value="1"/>
</dbReference>
<evidence type="ECO:0000313" key="3">
    <source>
        <dbReference type="EMBL" id="KKK60281.1"/>
    </source>
</evidence>
<reference evidence="3" key="1">
    <citation type="journal article" date="2015" name="Nature">
        <title>Complex archaea that bridge the gap between prokaryotes and eukaryotes.</title>
        <authorList>
            <person name="Spang A."/>
            <person name="Saw J.H."/>
            <person name="Jorgensen S.L."/>
            <person name="Zaremba-Niedzwiedzka K."/>
            <person name="Martijn J."/>
            <person name="Lind A.E."/>
            <person name="van Eijk R."/>
            <person name="Schleper C."/>
            <person name="Guy L."/>
            <person name="Ettema T.J."/>
        </authorList>
    </citation>
    <scope>NUCLEOTIDE SEQUENCE</scope>
</reference>
<dbReference type="SMART" id="SM00530">
    <property type="entry name" value="HTH_XRE"/>
    <property type="match status" value="1"/>
</dbReference>
<gene>
    <name evidence="3" type="ORF">LCGC14_3025940</name>
</gene>
<evidence type="ECO:0000256" key="1">
    <source>
        <dbReference type="ARBA" id="ARBA00023125"/>
    </source>
</evidence>
<organism evidence="3">
    <name type="scientific">marine sediment metagenome</name>
    <dbReference type="NCBI Taxonomy" id="412755"/>
    <lineage>
        <taxon>unclassified sequences</taxon>
        <taxon>metagenomes</taxon>
        <taxon>ecological metagenomes</taxon>
    </lineage>
</organism>
<keyword evidence="1" id="KW-0238">DNA-binding</keyword>
<accession>A0A0F8ZK00</accession>
<dbReference type="AlphaFoldDB" id="A0A0F8ZK00"/>
<evidence type="ECO:0000259" key="2">
    <source>
        <dbReference type="PROSITE" id="PS50943"/>
    </source>
</evidence>
<dbReference type="GO" id="GO:0003677">
    <property type="term" value="F:DNA binding"/>
    <property type="evidence" value="ECO:0007669"/>
    <property type="project" value="UniProtKB-KW"/>
</dbReference>
<protein>
    <recommendedName>
        <fullName evidence="2">HTH cro/C1-type domain-containing protein</fullName>
    </recommendedName>
</protein>
<dbReference type="Pfam" id="PF01381">
    <property type="entry name" value="HTH_3"/>
    <property type="match status" value="1"/>
</dbReference>
<dbReference type="Gene3D" id="1.10.260.40">
    <property type="entry name" value="lambda repressor-like DNA-binding domains"/>
    <property type="match status" value="1"/>
</dbReference>
<dbReference type="InterPro" id="IPR013430">
    <property type="entry name" value="Toxin_antidote_HigA"/>
</dbReference>
<dbReference type="PROSITE" id="PS50943">
    <property type="entry name" value="HTH_CROC1"/>
    <property type="match status" value="1"/>
</dbReference>
<dbReference type="CDD" id="cd00093">
    <property type="entry name" value="HTH_XRE"/>
    <property type="match status" value="1"/>
</dbReference>
<dbReference type="SUPFAM" id="SSF47413">
    <property type="entry name" value="lambda repressor-like DNA-binding domains"/>
    <property type="match status" value="1"/>
</dbReference>
<proteinExistence type="predicted"/>
<dbReference type="PANTHER" id="PTHR36924">
    <property type="entry name" value="ANTITOXIN HIGA-1"/>
    <property type="match status" value="1"/>
</dbReference>
<dbReference type="NCBIfam" id="TIGR02607">
    <property type="entry name" value="antidote_HigA"/>
    <property type="match status" value="1"/>
</dbReference>
<dbReference type="EMBL" id="LAZR01063046">
    <property type="protein sequence ID" value="KKK60281.1"/>
    <property type="molecule type" value="Genomic_DNA"/>
</dbReference>
<dbReference type="InterPro" id="IPR010982">
    <property type="entry name" value="Lambda_DNA-bd_dom_sf"/>
</dbReference>
<sequence>MIKRKPTSPGEILYEEFLLPLGITQKELATHIGCDYKVINRLINEKTRITPDMALKLAFSFETTPDFWLNAQIAIDLWNSSKKHYKTSSLIRKHRRRNKFTVN</sequence>
<dbReference type="InterPro" id="IPR001387">
    <property type="entry name" value="Cro/C1-type_HTH"/>
</dbReference>